<reference evidence="2 3" key="1">
    <citation type="submission" date="2020-07" db="EMBL/GenBank/DDBJ databases">
        <title>Genomic Encyclopedia of Type Strains, Phase IV (KMG-IV): sequencing the most valuable type-strain genomes for metagenomic binning, comparative biology and taxonomic classification.</title>
        <authorList>
            <person name="Goeker M."/>
        </authorList>
    </citation>
    <scope>NUCLEOTIDE SEQUENCE [LARGE SCALE GENOMIC DNA]</scope>
    <source>
        <strain evidence="2 3">DSM 17721</strain>
    </source>
</reference>
<dbReference type="GO" id="GO:0016491">
    <property type="term" value="F:oxidoreductase activity"/>
    <property type="evidence" value="ECO:0007669"/>
    <property type="project" value="InterPro"/>
</dbReference>
<dbReference type="InterPro" id="IPR009078">
    <property type="entry name" value="Ferritin-like_SF"/>
</dbReference>
<proteinExistence type="predicted"/>
<evidence type="ECO:0000259" key="1">
    <source>
        <dbReference type="Pfam" id="PF02915"/>
    </source>
</evidence>
<dbReference type="RefSeq" id="WP_181551694.1">
    <property type="nucleotide sequence ID" value="NZ_JACDUS010000006.1"/>
</dbReference>
<accession>A0A7W0CA93</accession>
<dbReference type="Proteomes" id="UP000525298">
    <property type="component" value="Unassembled WGS sequence"/>
</dbReference>
<organism evidence="2 3">
    <name type="scientific">Desulfosalsimonas propionicica</name>
    <dbReference type="NCBI Taxonomy" id="332175"/>
    <lineage>
        <taxon>Bacteria</taxon>
        <taxon>Pseudomonadati</taxon>
        <taxon>Thermodesulfobacteriota</taxon>
        <taxon>Desulfobacteria</taxon>
        <taxon>Desulfobacterales</taxon>
        <taxon>Desulfosalsimonadaceae</taxon>
        <taxon>Desulfosalsimonas</taxon>
    </lineage>
</organism>
<dbReference type="InterPro" id="IPR012347">
    <property type="entry name" value="Ferritin-like"/>
</dbReference>
<feature type="domain" description="Rubrerythrin diiron-binding" evidence="1">
    <location>
        <begin position="6"/>
        <end position="130"/>
    </location>
</feature>
<gene>
    <name evidence="2" type="ORF">HNR65_002380</name>
</gene>
<sequence length="145" mass="16825">MQYKQILEDAIQGEIDSRQFYQDAAGRMQNEFLKDLFTREEKNHDETLKGFVENIPETLPFEENRDYRIAATVDRPEVSDRMGPADAFALAMKKEQEAMDQYNALADGCIDPEQAQMFGSLAAMEREHKFKMEQAFVDIGYPEVW</sequence>
<evidence type="ECO:0000313" key="2">
    <source>
        <dbReference type="EMBL" id="MBA2882046.1"/>
    </source>
</evidence>
<dbReference type="InterPro" id="IPR003251">
    <property type="entry name" value="Rr_diiron-bd_dom"/>
</dbReference>
<keyword evidence="3" id="KW-1185">Reference proteome</keyword>
<comment type="caution">
    <text evidence="2">The sequence shown here is derived from an EMBL/GenBank/DDBJ whole genome shotgun (WGS) entry which is preliminary data.</text>
</comment>
<dbReference type="Pfam" id="PF02915">
    <property type="entry name" value="Rubrerythrin"/>
    <property type="match status" value="1"/>
</dbReference>
<protein>
    <submittedName>
        <fullName evidence="2">Rubrerythrin</fullName>
    </submittedName>
</protein>
<dbReference type="Gene3D" id="1.20.1260.10">
    <property type="match status" value="1"/>
</dbReference>
<dbReference type="EMBL" id="JACDUS010000006">
    <property type="protein sequence ID" value="MBA2882046.1"/>
    <property type="molecule type" value="Genomic_DNA"/>
</dbReference>
<dbReference type="CDD" id="cd01045">
    <property type="entry name" value="Ferritin_like_AB"/>
    <property type="match status" value="1"/>
</dbReference>
<name>A0A7W0CA93_9BACT</name>
<evidence type="ECO:0000313" key="3">
    <source>
        <dbReference type="Proteomes" id="UP000525298"/>
    </source>
</evidence>
<dbReference type="AlphaFoldDB" id="A0A7W0CA93"/>
<dbReference type="SUPFAM" id="SSF47240">
    <property type="entry name" value="Ferritin-like"/>
    <property type="match status" value="1"/>
</dbReference>
<dbReference type="GO" id="GO:0046872">
    <property type="term" value="F:metal ion binding"/>
    <property type="evidence" value="ECO:0007669"/>
    <property type="project" value="InterPro"/>
</dbReference>